<proteinExistence type="predicted"/>
<evidence type="ECO:0000313" key="3">
    <source>
        <dbReference type="Proteomes" id="UP001341840"/>
    </source>
</evidence>
<protein>
    <submittedName>
        <fullName evidence="2">Uncharacterized protein</fullName>
    </submittedName>
</protein>
<feature type="region of interest" description="Disordered" evidence="1">
    <location>
        <begin position="51"/>
        <end position="78"/>
    </location>
</feature>
<name>A0ABU6YMA6_9FABA</name>
<organism evidence="2 3">
    <name type="scientific">Stylosanthes scabra</name>
    <dbReference type="NCBI Taxonomy" id="79078"/>
    <lineage>
        <taxon>Eukaryota</taxon>
        <taxon>Viridiplantae</taxon>
        <taxon>Streptophyta</taxon>
        <taxon>Embryophyta</taxon>
        <taxon>Tracheophyta</taxon>
        <taxon>Spermatophyta</taxon>
        <taxon>Magnoliopsida</taxon>
        <taxon>eudicotyledons</taxon>
        <taxon>Gunneridae</taxon>
        <taxon>Pentapetalae</taxon>
        <taxon>rosids</taxon>
        <taxon>fabids</taxon>
        <taxon>Fabales</taxon>
        <taxon>Fabaceae</taxon>
        <taxon>Papilionoideae</taxon>
        <taxon>50 kb inversion clade</taxon>
        <taxon>dalbergioids sensu lato</taxon>
        <taxon>Dalbergieae</taxon>
        <taxon>Pterocarpus clade</taxon>
        <taxon>Stylosanthes</taxon>
    </lineage>
</organism>
<dbReference type="EMBL" id="JASCZI010242286">
    <property type="protein sequence ID" value="MED6210485.1"/>
    <property type="molecule type" value="Genomic_DNA"/>
</dbReference>
<reference evidence="2 3" key="1">
    <citation type="journal article" date="2023" name="Plants (Basel)">
        <title>Bridging the Gap: Combining Genomics and Transcriptomics Approaches to Understand Stylosanthes scabra, an Orphan Legume from the Brazilian Caatinga.</title>
        <authorList>
            <person name="Ferreira-Neto J.R.C."/>
            <person name="da Silva M.D."/>
            <person name="Binneck E."/>
            <person name="de Melo N.F."/>
            <person name="da Silva R.H."/>
            <person name="de Melo A.L.T.M."/>
            <person name="Pandolfi V."/>
            <person name="Bustamante F.O."/>
            <person name="Brasileiro-Vidal A.C."/>
            <person name="Benko-Iseppon A.M."/>
        </authorList>
    </citation>
    <scope>NUCLEOTIDE SEQUENCE [LARGE SCALE GENOMIC DNA]</scope>
    <source>
        <tissue evidence="2">Leaves</tissue>
    </source>
</reference>
<gene>
    <name evidence="2" type="ORF">PIB30_064551</name>
</gene>
<accession>A0ABU6YMA6</accession>
<feature type="compositionally biased region" description="Low complexity" evidence="1">
    <location>
        <begin position="52"/>
        <end position="78"/>
    </location>
</feature>
<evidence type="ECO:0000256" key="1">
    <source>
        <dbReference type="SAM" id="MobiDB-lite"/>
    </source>
</evidence>
<keyword evidence="3" id="KW-1185">Reference proteome</keyword>
<comment type="caution">
    <text evidence="2">The sequence shown here is derived from an EMBL/GenBank/DDBJ whole genome shotgun (WGS) entry which is preliminary data.</text>
</comment>
<evidence type="ECO:0000313" key="2">
    <source>
        <dbReference type="EMBL" id="MED6210485.1"/>
    </source>
</evidence>
<sequence>MHVVQHSAAAFYSVAFVLSDLRRCSSTFSTSTLSAAFYSVTFVLSDLRRRSSTFSTSTTTPLSRASYSSRSSSSSRASNLLQVPGSFLSELLLLLSSK</sequence>
<dbReference type="Proteomes" id="UP001341840">
    <property type="component" value="Unassembled WGS sequence"/>
</dbReference>